<evidence type="ECO:0000313" key="1">
    <source>
        <dbReference type="EMBL" id="CAB4016779.1"/>
    </source>
</evidence>
<protein>
    <submittedName>
        <fullName evidence="1">High affinity nerve growth factor receptor, partial</fullName>
    </submittedName>
</protein>
<keyword evidence="1" id="KW-0675">Receptor</keyword>
<keyword evidence="2" id="KW-1185">Reference proteome</keyword>
<name>A0A6S7IIJ3_PARCT</name>
<dbReference type="PROSITE" id="PS50966">
    <property type="entry name" value="ZF_SWIM"/>
    <property type="match status" value="1"/>
</dbReference>
<dbReference type="AlphaFoldDB" id="A0A6S7IIJ3"/>
<accession>A0A6S7IIJ3</accession>
<organism evidence="1 2">
    <name type="scientific">Paramuricea clavata</name>
    <name type="common">Red gorgonian</name>
    <name type="synonym">Violescent sea-whip</name>
    <dbReference type="NCBI Taxonomy" id="317549"/>
    <lineage>
        <taxon>Eukaryota</taxon>
        <taxon>Metazoa</taxon>
        <taxon>Cnidaria</taxon>
        <taxon>Anthozoa</taxon>
        <taxon>Octocorallia</taxon>
        <taxon>Malacalcyonacea</taxon>
        <taxon>Plexauridae</taxon>
        <taxon>Paramuricea</taxon>
    </lineage>
</organism>
<dbReference type="OrthoDB" id="5984771at2759"/>
<dbReference type="Proteomes" id="UP001152795">
    <property type="component" value="Unassembled WGS sequence"/>
</dbReference>
<dbReference type="EMBL" id="CACRXK020009254">
    <property type="protein sequence ID" value="CAB4016779.1"/>
    <property type="molecule type" value="Genomic_DNA"/>
</dbReference>
<evidence type="ECO:0000313" key="2">
    <source>
        <dbReference type="Proteomes" id="UP001152795"/>
    </source>
</evidence>
<dbReference type="InterPro" id="IPR007527">
    <property type="entry name" value="Znf_SWIM"/>
</dbReference>
<sequence length="456" mass="52526">MLKQKLLSMKVDETNRKTIISGILGKEYGGTRIMGLVDSETAEEFEQRYVDMEKEWPEGFQSWMQTTRGRARSLKETLKQCMLKPVRTNAGLGDPPNKWSNQRTESMNNVIKEANQNQISDQVRIHEVIENNVIKQQENEYIKAIYNTGEYRLAPKYKTYSVSPLHWSQKTEEQRKQHVKRVLGGHLNRNSEESQQLVTRKLSVKLTNSGISTIPPGLLNQIWHQAEIILSHHHKIDLNNGVFRVTEHGTSTNVVTKEGIVTCPCKTSKSTAGLCQHTLAVAEEMGMLSGCLTKFNLKKNKVGRIVSEHVPRRAGDKPKEKKKRKGLNNIPTVPIVSEKRKADNDIDFAKPMSFSEVWHNSNLFHIVFTKEISKQNIKCEYCKVEFAHGPIVCIPHDIAIMHMERYYYPKKDEKGNVVRMEPTWKKEAAKFYCIRKTCILQRHPYFWNSICICCES</sequence>
<dbReference type="GO" id="GO:0008270">
    <property type="term" value="F:zinc ion binding"/>
    <property type="evidence" value="ECO:0007669"/>
    <property type="project" value="InterPro"/>
</dbReference>
<reference evidence="1" key="1">
    <citation type="submission" date="2020-04" db="EMBL/GenBank/DDBJ databases">
        <authorList>
            <person name="Alioto T."/>
            <person name="Alioto T."/>
            <person name="Gomez Garrido J."/>
        </authorList>
    </citation>
    <scope>NUCLEOTIDE SEQUENCE</scope>
    <source>
        <strain evidence="1">A484AB</strain>
    </source>
</reference>
<gene>
    <name evidence="1" type="ORF">PACLA_8A044593</name>
</gene>
<comment type="caution">
    <text evidence="1">The sequence shown here is derived from an EMBL/GenBank/DDBJ whole genome shotgun (WGS) entry which is preliminary data.</text>
</comment>
<proteinExistence type="predicted"/>